<protein>
    <submittedName>
        <fullName evidence="1">Uncharacterized protein</fullName>
    </submittedName>
</protein>
<accession>A0A0N7L7G2</accession>
<dbReference type="GeneID" id="36398710"/>
<dbReference type="RefSeq" id="XP_024583356.1">
    <property type="nucleotide sequence ID" value="XM_024717905.1"/>
</dbReference>
<name>A0A0N7L7G2_PLAHL</name>
<proteinExistence type="predicted"/>
<sequence>MVYQSYRSSAKFVARTAATRKWEASCSVQACHFSGGHKAENVLGGKDLSKRYIGCLIVRVTQHL</sequence>
<keyword evidence="2" id="KW-1185">Reference proteome</keyword>
<dbReference type="EMBL" id="CCYD01002371">
    <property type="protein sequence ID" value="CEG46987.1"/>
    <property type="molecule type" value="Genomic_DNA"/>
</dbReference>
<reference evidence="2" key="1">
    <citation type="submission" date="2014-09" db="EMBL/GenBank/DDBJ databases">
        <authorList>
            <person name="Sharma Rahul"/>
            <person name="Thines Marco"/>
        </authorList>
    </citation>
    <scope>NUCLEOTIDE SEQUENCE [LARGE SCALE GENOMIC DNA]</scope>
</reference>
<evidence type="ECO:0000313" key="1">
    <source>
        <dbReference type="EMBL" id="CEG46987.1"/>
    </source>
</evidence>
<organism evidence="1 2">
    <name type="scientific">Plasmopara halstedii</name>
    <name type="common">Downy mildew of sunflower</name>
    <dbReference type="NCBI Taxonomy" id="4781"/>
    <lineage>
        <taxon>Eukaryota</taxon>
        <taxon>Sar</taxon>
        <taxon>Stramenopiles</taxon>
        <taxon>Oomycota</taxon>
        <taxon>Peronosporomycetes</taxon>
        <taxon>Peronosporales</taxon>
        <taxon>Peronosporaceae</taxon>
        <taxon>Plasmopara</taxon>
    </lineage>
</organism>
<dbReference type="Proteomes" id="UP000054928">
    <property type="component" value="Unassembled WGS sequence"/>
</dbReference>
<dbReference type="AlphaFoldDB" id="A0A0N7L7G2"/>
<evidence type="ECO:0000313" key="2">
    <source>
        <dbReference type="Proteomes" id="UP000054928"/>
    </source>
</evidence>